<name>A0A975PA33_9RHOB</name>
<evidence type="ECO:0000256" key="1">
    <source>
        <dbReference type="SAM" id="SignalP"/>
    </source>
</evidence>
<organism evidence="3 4">
    <name type="scientific">Gemmobacter fulvus</name>
    <dbReference type="NCBI Taxonomy" id="2840474"/>
    <lineage>
        <taxon>Bacteria</taxon>
        <taxon>Pseudomonadati</taxon>
        <taxon>Pseudomonadota</taxon>
        <taxon>Alphaproteobacteria</taxon>
        <taxon>Rhodobacterales</taxon>
        <taxon>Paracoccaceae</taxon>
        <taxon>Gemmobacter</taxon>
    </lineage>
</organism>
<keyword evidence="3" id="KW-0614">Plasmid</keyword>
<feature type="chain" id="PRO_5036755820" evidence="1">
    <location>
        <begin position="27"/>
        <end position="199"/>
    </location>
</feature>
<evidence type="ECO:0000313" key="3">
    <source>
        <dbReference type="EMBL" id="QWK92217.1"/>
    </source>
</evidence>
<feature type="domain" description="Rhodanese" evidence="2">
    <location>
        <begin position="100"/>
        <end position="183"/>
    </location>
</feature>
<dbReference type="PROSITE" id="PS50206">
    <property type="entry name" value="RHODANESE_3"/>
    <property type="match status" value="1"/>
</dbReference>
<keyword evidence="1" id="KW-0732">Signal</keyword>
<dbReference type="Pfam" id="PF00581">
    <property type="entry name" value="Rhodanese"/>
    <property type="match status" value="1"/>
</dbReference>
<dbReference type="InterPro" id="IPR022376">
    <property type="entry name" value="PQQ_CXXCW"/>
</dbReference>
<dbReference type="Gene3D" id="3.40.250.10">
    <property type="entry name" value="Rhodanese-like domain"/>
    <property type="match status" value="1"/>
</dbReference>
<dbReference type="AlphaFoldDB" id="A0A975PA33"/>
<dbReference type="CDD" id="cd00158">
    <property type="entry name" value="RHOD"/>
    <property type="match status" value="1"/>
</dbReference>
<proteinExistence type="predicted"/>
<evidence type="ECO:0000259" key="2">
    <source>
        <dbReference type="PROSITE" id="PS50206"/>
    </source>
</evidence>
<dbReference type="KEGG" id="gfu:KM031_18145"/>
<dbReference type="NCBIfam" id="TIGR03865">
    <property type="entry name" value="PQQ_CXXCW"/>
    <property type="match status" value="1"/>
</dbReference>
<dbReference type="RefSeq" id="WP_215505105.1">
    <property type="nucleotide sequence ID" value="NZ_CP076362.1"/>
</dbReference>
<dbReference type="SMART" id="SM00450">
    <property type="entry name" value="RHOD"/>
    <property type="match status" value="1"/>
</dbReference>
<dbReference type="InterPro" id="IPR001763">
    <property type="entry name" value="Rhodanese-like_dom"/>
</dbReference>
<dbReference type="Proteomes" id="UP000679352">
    <property type="component" value="Plasmid p1"/>
</dbReference>
<dbReference type="SUPFAM" id="SSF52821">
    <property type="entry name" value="Rhodanese/Cell cycle control phosphatase"/>
    <property type="match status" value="1"/>
</dbReference>
<dbReference type="InterPro" id="IPR036873">
    <property type="entry name" value="Rhodanese-like_dom_sf"/>
</dbReference>
<keyword evidence="4" id="KW-1185">Reference proteome</keyword>
<gene>
    <name evidence="3" type="ORF">KM031_18145</name>
</gene>
<reference evidence="3" key="1">
    <citation type="submission" date="2021-06" db="EMBL/GenBank/DDBJ databases">
        <authorList>
            <person name="Lee C.-S."/>
            <person name="Jin L."/>
        </authorList>
    </citation>
    <scope>NUCLEOTIDE SEQUENCE</scope>
    <source>
        <strain evidence="3">Con5</strain>
        <plasmid evidence="3">p1</plasmid>
    </source>
</reference>
<dbReference type="EMBL" id="CP076362">
    <property type="protein sequence ID" value="QWK92217.1"/>
    <property type="molecule type" value="Genomic_DNA"/>
</dbReference>
<feature type="signal peptide" evidence="1">
    <location>
        <begin position="1"/>
        <end position="26"/>
    </location>
</feature>
<evidence type="ECO:0000313" key="4">
    <source>
        <dbReference type="Proteomes" id="UP000679352"/>
    </source>
</evidence>
<sequence>MTGSRLIPEIGAKLSRLLLLFIPAMASGSDAPLFDPATGYRVAQYRAVVLAPPAGVQQVGAKAVRDLAQAGAILLDVFPLKHYEIDKNGAWITPDSHASLPGAVWLPIVGWGQLTPAQETYLRQSLAQVTAGDKTRALVVFCQLDCWLSWNASRRIAEYGHDQVFWFSGGVDEWNSEGFPLKSVTPYPMPPDPPRPSTP</sequence>
<accession>A0A975PA33</accession>
<protein>
    <submittedName>
        <fullName evidence="3">PQQ-dependent catabolism-associated CXXCW motif protein</fullName>
    </submittedName>
</protein>
<geneLocation type="plasmid" evidence="3 4">
    <name>p1</name>
</geneLocation>